<sequence>MVWVVHLFSLLYLLSFPFSASIRRRRTQCSPVFNGGGRWLVKKFQVTFPFSRKLKRNKDLSFLKKKNSFDT</sequence>
<gene>
    <name evidence="2" type="ORF">ES288_A05G264100v1</name>
</gene>
<organism evidence="2 3">
    <name type="scientific">Gossypium darwinii</name>
    <name type="common">Darwin's cotton</name>
    <name type="synonym">Gossypium barbadense var. darwinii</name>
    <dbReference type="NCBI Taxonomy" id="34276"/>
    <lineage>
        <taxon>Eukaryota</taxon>
        <taxon>Viridiplantae</taxon>
        <taxon>Streptophyta</taxon>
        <taxon>Embryophyta</taxon>
        <taxon>Tracheophyta</taxon>
        <taxon>Spermatophyta</taxon>
        <taxon>Magnoliopsida</taxon>
        <taxon>eudicotyledons</taxon>
        <taxon>Gunneridae</taxon>
        <taxon>Pentapetalae</taxon>
        <taxon>rosids</taxon>
        <taxon>malvids</taxon>
        <taxon>Malvales</taxon>
        <taxon>Malvaceae</taxon>
        <taxon>Malvoideae</taxon>
        <taxon>Gossypium</taxon>
    </lineage>
</organism>
<evidence type="ECO:0000313" key="2">
    <source>
        <dbReference type="EMBL" id="TYH18355.1"/>
    </source>
</evidence>
<dbReference type="Proteomes" id="UP000323506">
    <property type="component" value="Chromosome A05"/>
</dbReference>
<evidence type="ECO:0008006" key="4">
    <source>
        <dbReference type="Google" id="ProtNLM"/>
    </source>
</evidence>
<evidence type="ECO:0000313" key="3">
    <source>
        <dbReference type="Proteomes" id="UP000323506"/>
    </source>
</evidence>
<feature type="chain" id="PRO_5022843999" description="Secreted protein" evidence="1">
    <location>
        <begin position="22"/>
        <end position="71"/>
    </location>
</feature>
<keyword evidence="1" id="KW-0732">Signal</keyword>
<accession>A0A5D2GK45</accession>
<dbReference type="AlphaFoldDB" id="A0A5D2GK45"/>
<protein>
    <recommendedName>
        <fullName evidence="4">Secreted protein</fullName>
    </recommendedName>
</protein>
<name>A0A5D2GK45_GOSDA</name>
<proteinExistence type="predicted"/>
<feature type="signal peptide" evidence="1">
    <location>
        <begin position="1"/>
        <end position="21"/>
    </location>
</feature>
<evidence type="ECO:0000256" key="1">
    <source>
        <dbReference type="SAM" id="SignalP"/>
    </source>
</evidence>
<dbReference type="EMBL" id="CM017692">
    <property type="protein sequence ID" value="TYH18355.1"/>
    <property type="molecule type" value="Genomic_DNA"/>
</dbReference>
<reference evidence="2 3" key="1">
    <citation type="submission" date="2019-06" db="EMBL/GenBank/DDBJ databases">
        <title>WGS assembly of Gossypium darwinii.</title>
        <authorList>
            <person name="Chen Z.J."/>
            <person name="Sreedasyam A."/>
            <person name="Ando A."/>
            <person name="Song Q."/>
            <person name="De L."/>
            <person name="Hulse-Kemp A."/>
            <person name="Ding M."/>
            <person name="Ye W."/>
            <person name="Kirkbride R."/>
            <person name="Jenkins J."/>
            <person name="Plott C."/>
            <person name="Lovell J."/>
            <person name="Lin Y.-M."/>
            <person name="Vaughn R."/>
            <person name="Liu B."/>
            <person name="Li W."/>
            <person name="Simpson S."/>
            <person name="Scheffler B."/>
            <person name="Saski C."/>
            <person name="Grover C."/>
            <person name="Hu G."/>
            <person name="Conover J."/>
            <person name="Carlson J."/>
            <person name="Shu S."/>
            <person name="Boston L."/>
            <person name="Williams M."/>
            <person name="Peterson D."/>
            <person name="Mcgee K."/>
            <person name="Jones D."/>
            <person name="Wendel J."/>
            <person name="Stelly D."/>
            <person name="Grimwood J."/>
            <person name="Schmutz J."/>
        </authorList>
    </citation>
    <scope>NUCLEOTIDE SEQUENCE [LARGE SCALE GENOMIC DNA]</scope>
    <source>
        <strain evidence="2">1808015.09</strain>
    </source>
</reference>
<keyword evidence="3" id="KW-1185">Reference proteome</keyword>